<dbReference type="GO" id="GO:0006357">
    <property type="term" value="P:regulation of transcription by RNA polymerase II"/>
    <property type="evidence" value="ECO:0007669"/>
    <property type="project" value="InterPro"/>
</dbReference>
<evidence type="ECO:0000313" key="2">
    <source>
        <dbReference type="EMBL" id="RIA89770.1"/>
    </source>
</evidence>
<evidence type="ECO:0000256" key="1">
    <source>
        <dbReference type="SAM" id="Phobius"/>
    </source>
</evidence>
<dbReference type="Proteomes" id="UP000265703">
    <property type="component" value="Unassembled WGS sequence"/>
</dbReference>
<dbReference type="STRING" id="658196.A0A397SUB0"/>
<dbReference type="PANTHER" id="PTHR32344">
    <property type="entry name" value="U1-TYPE DOMAIN-CONTAINING PROTEIN"/>
    <property type="match status" value="1"/>
</dbReference>
<evidence type="ECO:0000313" key="3">
    <source>
        <dbReference type="Proteomes" id="UP000265703"/>
    </source>
</evidence>
<keyword evidence="1" id="KW-0472">Membrane</keyword>
<evidence type="ECO:0008006" key="4">
    <source>
        <dbReference type="Google" id="ProtNLM"/>
    </source>
</evidence>
<proteinExistence type="predicted"/>
<dbReference type="EMBL" id="QKYT01000206">
    <property type="protein sequence ID" value="RIA89770.1"/>
    <property type="molecule type" value="Genomic_DNA"/>
</dbReference>
<accession>A0A397SUB0</accession>
<dbReference type="InterPro" id="IPR033375">
    <property type="entry name" value="Cggbp1"/>
</dbReference>
<sequence length="263" mass="30119">MVASHVHLSQNAEYQENYIVQGNELWCQFCNIGVEHKRKNIIDKHLHTAKHLKNKTTDINSPIQRTLPSFENTINERKRVNTDVVAAFTTADIPLEKIEKLKPFLLKYCKNGGLITGANQLCKKYLPLSYEIEFQKLKRSIINKSICLTIDETTDRCGHHAVNILFSFDNQTKLARTDFLSNVNASTISQFVIDTIHLLDNTLIRVLSSYAIMLSSYEYNITWLLFLVFCDLTIALLLSKIGIGLHICYPQEIQSLMQKAPIF</sequence>
<dbReference type="AlphaFoldDB" id="A0A397SUB0"/>
<feature type="transmembrane region" description="Helical" evidence="1">
    <location>
        <begin position="223"/>
        <end position="249"/>
    </location>
</feature>
<protein>
    <recommendedName>
        <fullName evidence="4">BED-type domain-containing protein</fullName>
    </recommendedName>
</protein>
<gene>
    <name evidence="2" type="ORF">C1645_824350</name>
</gene>
<dbReference type="GO" id="GO:0003690">
    <property type="term" value="F:double-stranded DNA binding"/>
    <property type="evidence" value="ECO:0007669"/>
    <property type="project" value="InterPro"/>
</dbReference>
<keyword evidence="3" id="KW-1185">Reference proteome</keyword>
<dbReference type="OrthoDB" id="2349701at2759"/>
<dbReference type="GO" id="GO:0005634">
    <property type="term" value="C:nucleus"/>
    <property type="evidence" value="ECO:0007669"/>
    <property type="project" value="InterPro"/>
</dbReference>
<reference evidence="2 3" key="1">
    <citation type="submission" date="2018-06" db="EMBL/GenBank/DDBJ databases">
        <title>Comparative genomics reveals the genomic features of Rhizophagus irregularis, R. cerebriforme, R. diaphanum and Gigaspora rosea, and their symbiotic lifestyle signature.</title>
        <authorList>
            <person name="Morin E."/>
            <person name="San Clemente H."/>
            <person name="Chen E.C.H."/>
            <person name="De La Providencia I."/>
            <person name="Hainaut M."/>
            <person name="Kuo A."/>
            <person name="Kohler A."/>
            <person name="Murat C."/>
            <person name="Tang N."/>
            <person name="Roy S."/>
            <person name="Loubradou J."/>
            <person name="Henrissat B."/>
            <person name="Grigoriev I.V."/>
            <person name="Corradi N."/>
            <person name="Roux C."/>
            <person name="Martin F.M."/>
        </authorList>
    </citation>
    <scope>NUCLEOTIDE SEQUENCE [LARGE SCALE GENOMIC DNA]</scope>
    <source>
        <strain evidence="2 3">DAOM 227022</strain>
    </source>
</reference>
<dbReference type="PANTHER" id="PTHR32344:SF1">
    <property type="entry name" value="U1-TYPE DOMAIN-CONTAINING PROTEIN"/>
    <property type="match status" value="1"/>
</dbReference>
<keyword evidence="1" id="KW-1133">Transmembrane helix</keyword>
<organism evidence="2 3">
    <name type="scientific">Glomus cerebriforme</name>
    <dbReference type="NCBI Taxonomy" id="658196"/>
    <lineage>
        <taxon>Eukaryota</taxon>
        <taxon>Fungi</taxon>
        <taxon>Fungi incertae sedis</taxon>
        <taxon>Mucoromycota</taxon>
        <taxon>Glomeromycotina</taxon>
        <taxon>Glomeromycetes</taxon>
        <taxon>Glomerales</taxon>
        <taxon>Glomeraceae</taxon>
        <taxon>Glomus</taxon>
    </lineage>
</organism>
<name>A0A397SUB0_9GLOM</name>
<keyword evidence="1" id="KW-0812">Transmembrane</keyword>
<comment type="caution">
    <text evidence="2">The sequence shown here is derived from an EMBL/GenBank/DDBJ whole genome shotgun (WGS) entry which is preliminary data.</text>
</comment>